<reference evidence="6 7" key="1">
    <citation type="submission" date="2014-09" db="EMBL/GenBank/DDBJ databases">
        <title>Genome sequence of Sinomonas sp. MUSC 117.</title>
        <authorList>
            <person name="Lee L.-H."/>
        </authorList>
    </citation>
    <scope>NUCLEOTIDE SEQUENCE [LARGE SCALE GENOMIC DNA]</scope>
    <source>
        <strain evidence="6 7">MUSC 117</strain>
    </source>
</reference>
<dbReference type="Gene3D" id="3.20.20.70">
    <property type="entry name" value="Aldolase class I"/>
    <property type="match status" value="1"/>
</dbReference>
<dbReference type="PANTHER" id="PTHR42849:SF1">
    <property type="entry name" value="N-ACETYLNEURAMINATE LYASE"/>
    <property type="match status" value="1"/>
</dbReference>
<dbReference type="PANTHER" id="PTHR42849">
    <property type="entry name" value="N-ACETYLNEURAMINATE LYASE"/>
    <property type="match status" value="1"/>
</dbReference>
<evidence type="ECO:0000256" key="5">
    <source>
        <dbReference type="PIRSR" id="PIRSR001365-2"/>
    </source>
</evidence>
<dbReference type="InterPro" id="IPR002220">
    <property type="entry name" value="DapA-like"/>
</dbReference>
<accession>A0A0B2AQ23</accession>
<gene>
    <name evidence="6" type="ORF">LK10_07500</name>
</gene>
<evidence type="ECO:0000256" key="3">
    <source>
        <dbReference type="PIRNR" id="PIRNR001365"/>
    </source>
</evidence>
<feature type="active site" description="Schiff-base intermediate with substrate" evidence="4">
    <location>
        <position position="169"/>
    </location>
</feature>
<keyword evidence="1 3" id="KW-0456">Lyase</keyword>
<evidence type="ECO:0000256" key="2">
    <source>
        <dbReference type="ARBA" id="ARBA00023270"/>
    </source>
</evidence>
<proteinExistence type="inferred from homology"/>
<dbReference type="PRINTS" id="PR00146">
    <property type="entry name" value="DHPICSNTHASE"/>
</dbReference>
<dbReference type="SUPFAM" id="SSF51569">
    <property type="entry name" value="Aldolase"/>
    <property type="match status" value="1"/>
</dbReference>
<dbReference type="PROSITE" id="PS00665">
    <property type="entry name" value="DHDPS_1"/>
    <property type="match status" value="1"/>
</dbReference>
<dbReference type="Proteomes" id="UP000030982">
    <property type="component" value="Unassembled WGS sequence"/>
</dbReference>
<feature type="active site" description="Proton donor/acceptor" evidence="4">
    <location>
        <position position="141"/>
    </location>
</feature>
<dbReference type="OrthoDB" id="9778880at2"/>
<protein>
    <submittedName>
        <fullName evidence="6">Dihydrodipicolinate synthase</fullName>
    </submittedName>
</protein>
<organism evidence="6 7">
    <name type="scientific">Sinomonas humi</name>
    <dbReference type="NCBI Taxonomy" id="1338436"/>
    <lineage>
        <taxon>Bacteria</taxon>
        <taxon>Bacillati</taxon>
        <taxon>Actinomycetota</taxon>
        <taxon>Actinomycetes</taxon>
        <taxon>Micrococcales</taxon>
        <taxon>Micrococcaceae</taxon>
        <taxon>Sinomonas</taxon>
    </lineage>
</organism>
<dbReference type="InterPro" id="IPR020624">
    <property type="entry name" value="Schiff_base-form_aldolases_CS"/>
</dbReference>
<dbReference type="RefSeq" id="WP_043121769.1">
    <property type="nucleotide sequence ID" value="NZ_JTDL01000087.1"/>
</dbReference>
<evidence type="ECO:0000313" key="7">
    <source>
        <dbReference type="Proteomes" id="UP000030982"/>
    </source>
</evidence>
<keyword evidence="2" id="KW-0704">Schiff base</keyword>
<name>A0A0B2AQ23_9MICC</name>
<evidence type="ECO:0000313" key="6">
    <source>
        <dbReference type="EMBL" id="KHL04064.1"/>
    </source>
</evidence>
<comment type="similarity">
    <text evidence="3">Belongs to the DapA family.</text>
</comment>
<dbReference type="STRING" id="1338436.LK10_07500"/>
<dbReference type="AlphaFoldDB" id="A0A0B2AQ23"/>
<evidence type="ECO:0000256" key="4">
    <source>
        <dbReference type="PIRSR" id="PIRSR001365-1"/>
    </source>
</evidence>
<dbReference type="EMBL" id="JTDL01000087">
    <property type="protein sequence ID" value="KHL04064.1"/>
    <property type="molecule type" value="Genomic_DNA"/>
</dbReference>
<comment type="caution">
    <text evidence="6">The sequence shown here is derived from an EMBL/GenBank/DDBJ whole genome shotgun (WGS) entry which is preliminary data.</text>
</comment>
<keyword evidence="7" id="KW-1185">Reference proteome</keyword>
<feature type="binding site" evidence="5">
    <location>
        <position position="211"/>
    </location>
    <ligand>
        <name>pyruvate</name>
        <dbReference type="ChEBI" id="CHEBI:15361"/>
    </ligand>
</feature>
<dbReference type="GO" id="GO:0019262">
    <property type="term" value="P:N-acetylneuraminate catabolic process"/>
    <property type="evidence" value="ECO:0007669"/>
    <property type="project" value="TreeGrafter"/>
</dbReference>
<dbReference type="InterPro" id="IPR013785">
    <property type="entry name" value="Aldolase_TIM"/>
</dbReference>
<dbReference type="CDD" id="cd00408">
    <property type="entry name" value="DHDPS-like"/>
    <property type="match status" value="1"/>
</dbReference>
<feature type="binding site" evidence="5">
    <location>
        <position position="53"/>
    </location>
    <ligand>
        <name>pyruvate</name>
        <dbReference type="ChEBI" id="CHEBI:15361"/>
    </ligand>
</feature>
<dbReference type="Pfam" id="PF00701">
    <property type="entry name" value="DHDPS"/>
    <property type="match status" value="1"/>
</dbReference>
<dbReference type="GO" id="GO:0008747">
    <property type="term" value="F:N-acetylneuraminate lyase activity"/>
    <property type="evidence" value="ECO:0007669"/>
    <property type="project" value="TreeGrafter"/>
</dbReference>
<sequence length="306" mass="32430">MSARSKKELRGILAAVTTPFTSDGAAIDEEALRGQVERLIAAGIHGLVPTGTTGEFTTLTPEEYRRVIELYVESAAGRVPVVIGVGSLSTRGAIELAQYAEEVGADAVMLVPPFYDPLDFATLKAFLSDVAASISIPIVYYNVPGCTGIKLGASEIAELGDIEGVEYLKDTSGDAVALADLLASRGDRIKAFNGWDTLTFFGIASGAEASVWGTAGVVPELAVEFWEALAEKKDLERARELWKHLWAISDFLESVNYVAGIKAGLELIGQPAGPARLPIQPLPQEERERFAKILDAAGVLSAPAAA</sequence>
<dbReference type="PIRSF" id="PIRSF001365">
    <property type="entry name" value="DHDPS"/>
    <property type="match status" value="1"/>
</dbReference>
<evidence type="ECO:0000256" key="1">
    <source>
        <dbReference type="ARBA" id="ARBA00023239"/>
    </source>
</evidence>
<dbReference type="GO" id="GO:0005829">
    <property type="term" value="C:cytosol"/>
    <property type="evidence" value="ECO:0007669"/>
    <property type="project" value="TreeGrafter"/>
</dbReference>
<dbReference type="SMART" id="SM01130">
    <property type="entry name" value="DHDPS"/>
    <property type="match status" value="1"/>
</dbReference>